<keyword evidence="2" id="KW-0540">Nuclease</keyword>
<gene>
    <name evidence="2" type="ORF">B3C1_10647</name>
</gene>
<dbReference type="AlphaFoldDB" id="K2JRL9"/>
<dbReference type="STRING" id="745411.B3C1_10647"/>
<evidence type="ECO:0000313" key="3">
    <source>
        <dbReference type="Proteomes" id="UP000006755"/>
    </source>
</evidence>
<dbReference type="Pfam" id="PF01844">
    <property type="entry name" value="HNH"/>
    <property type="match status" value="1"/>
</dbReference>
<dbReference type="eggNOG" id="COG3183">
    <property type="taxonomic scope" value="Bacteria"/>
</dbReference>
<evidence type="ECO:0000259" key="1">
    <source>
        <dbReference type="SMART" id="SM00507"/>
    </source>
</evidence>
<keyword evidence="2" id="KW-0255">Endonuclease</keyword>
<proteinExistence type="predicted"/>
<protein>
    <submittedName>
        <fullName evidence="2">Putative restriction endonuclease</fullName>
    </submittedName>
</protein>
<dbReference type="RefSeq" id="WP_008484764.1">
    <property type="nucleotide sequence ID" value="NZ_AMRI01000013.1"/>
</dbReference>
<feature type="domain" description="HNH nuclease" evidence="1">
    <location>
        <begin position="110"/>
        <end position="168"/>
    </location>
</feature>
<dbReference type="Proteomes" id="UP000006755">
    <property type="component" value="Unassembled WGS sequence"/>
</dbReference>
<dbReference type="SMART" id="SM00507">
    <property type="entry name" value="HNHc"/>
    <property type="match status" value="1"/>
</dbReference>
<dbReference type="Gene3D" id="1.10.30.50">
    <property type="match status" value="1"/>
</dbReference>
<dbReference type="Pfam" id="PF24698">
    <property type="entry name" value="DUF7662"/>
    <property type="match status" value="1"/>
</dbReference>
<dbReference type="EMBL" id="AMRI01000013">
    <property type="protein sequence ID" value="EKE73069.1"/>
    <property type="molecule type" value="Genomic_DNA"/>
</dbReference>
<dbReference type="InterPro" id="IPR003615">
    <property type="entry name" value="HNH_nuc"/>
</dbReference>
<name>K2JRL9_9GAMM</name>
<reference evidence="2 3" key="1">
    <citation type="journal article" date="2012" name="J. Bacteriol.">
        <title>Genome Sequence of Gallaecimonas xiamenensis Type Strain 3-C-1.</title>
        <authorList>
            <person name="Lai Q."/>
            <person name="Wang L."/>
            <person name="Wang W."/>
            <person name="Shao Z."/>
        </authorList>
    </citation>
    <scope>NUCLEOTIDE SEQUENCE [LARGE SCALE GENOMIC DNA]</scope>
    <source>
        <strain evidence="2 3">3-C-1</strain>
    </source>
</reference>
<sequence>MSRYQPLAHYLSALDAPYIALSFDQIETILGGALPASAYRHSAWWANSRTDDSHSWAHLWIAAGWQVTDLDLPGRQVSFTRQESYDFDSPRAMEGYAVDRQILARHRNTSLALQRRQMDGYRCQACGFAKEIAGQWIIDVHHINPLAATGETQTRLEDLVSLCPTCHRIAHTQNPPLKLSAIREALGLQSGPDMDNPLRMKNVSD</sequence>
<organism evidence="2 3">
    <name type="scientific">Gallaecimonas xiamenensis 3-C-1</name>
    <dbReference type="NCBI Taxonomy" id="745411"/>
    <lineage>
        <taxon>Bacteria</taxon>
        <taxon>Pseudomonadati</taxon>
        <taxon>Pseudomonadota</taxon>
        <taxon>Gammaproteobacteria</taxon>
        <taxon>Enterobacterales</taxon>
        <taxon>Gallaecimonadaceae</taxon>
        <taxon>Gallaecimonas</taxon>
    </lineage>
</organism>
<dbReference type="eggNOG" id="COG2944">
    <property type="taxonomic scope" value="Bacteria"/>
</dbReference>
<keyword evidence="3" id="KW-1185">Reference proteome</keyword>
<dbReference type="GO" id="GO:0003676">
    <property type="term" value="F:nucleic acid binding"/>
    <property type="evidence" value="ECO:0007669"/>
    <property type="project" value="InterPro"/>
</dbReference>
<dbReference type="GO" id="GO:0008270">
    <property type="term" value="F:zinc ion binding"/>
    <property type="evidence" value="ECO:0007669"/>
    <property type="project" value="InterPro"/>
</dbReference>
<keyword evidence="2" id="KW-0378">Hydrolase</keyword>
<comment type="caution">
    <text evidence="2">The sequence shown here is derived from an EMBL/GenBank/DDBJ whole genome shotgun (WGS) entry which is preliminary data.</text>
</comment>
<dbReference type="InterPro" id="IPR056079">
    <property type="entry name" value="DUF7662"/>
</dbReference>
<dbReference type="GO" id="GO:0004519">
    <property type="term" value="F:endonuclease activity"/>
    <property type="evidence" value="ECO:0007669"/>
    <property type="project" value="UniProtKB-KW"/>
</dbReference>
<dbReference type="InterPro" id="IPR002711">
    <property type="entry name" value="HNH"/>
</dbReference>
<accession>K2JRL9</accession>
<evidence type="ECO:0000313" key="2">
    <source>
        <dbReference type="EMBL" id="EKE73069.1"/>
    </source>
</evidence>
<dbReference type="CDD" id="cd00085">
    <property type="entry name" value="HNHc"/>
    <property type="match status" value="1"/>
</dbReference>